<evidence type="ECO:0000256" key="1">
    <source>
        <dbReference type="ARBA" id="ARBA00004651"/>
    </source>
</evidence>
<dbReference type="HOGENOM" id="CLU_055814_0_0_6"/>
<dbReference type="GO" id="GO:0005886">
    <property type="term" value="C:plasma membrane"/>
    <property type="evidence" value="ECO:0007669"/>
    <property type="project" value="UniProtKB-SubCell"/>
</dbReference>
<dbReference type="InterPro" id="IPR016741">
    <property type="entry name" value="UCP018953"/>
</dbReference>
<dbReference type="SMART" id="SM01204">
    <property type="entry name" value="FIST_C"/>
    <property type="match status" value="1"/>
</dbReference>
<comment type="subcellular location">
    <subcellularLocation>
        <location evidence="1">Cell membrane</location>
        <topology evidence="1">Multi-pass membrane protein</topology>
    </subcellularLocation>
</comment>
<dbReference type="EMBL" id="CP001339">
    <property type="protein sequence ID" value="ACL74310.1"/>
    <property type="molecule type" value="Genomic_DNA"/>
</dbReference>
<evidence type="ECO:0000259" key="7">
    <source>
        <dbReference type="SMART" id="SM01204"/>
    </source>
</evidence>
<protein>
    <recommendedName>
        <fullName evidence="10">Histidine kinase</fullName>
    </recommendedName>
</protein>
<keyword evidence="4" id="KW-1133">Transmembrane helix</keyword>
<evidence type="ECO:0000313" key="8">
    <source>
        <dbReference type="EMBL" id="ACL74310.1"/>
    </source>
</evidence>
<dbReference type="InterPro" id="IPR019494">
    <property type="entry name" value="FIST_C"/>
</dbReference>
<keyword evidence="9" id="KW-1185">Reference proteome</keyword>
<feature type="domain" description="FIST" evidence="6">
    <location>
        <begin position="32"/>
        <end position="217"/>
    </location>
</feature>
<organism evidence="8 9">
    <name type="scientific">Thioalkalivibrio sulfidiphilus (strain HL-EbGR7)</name>
    <dbReference type="NCBI Taxonomy" id="396588"/>
    <lineage>
        <taxon>Bacteria</taxon>
        <taxon>Pseudomonadati</taxon>
        <taxon>Pseudomonadota</taxon>
        <taxon>Gammaproteobacteria</taxon>
        <taxon>Chromatiales</taxon>
        <taxon>Ectothiorhodospiraceae</taxon>
        <taxon>Thioalkalivibrio</taxon>
    </lineage>
</organism>
<dbReference type="AlphaFoldDB" id="B8GQT6"/>
<dbReference type="KEGG" id="tgr:Tgr7_3242"/>
<keyword evidence="2" id="KW-1003">Cell membrane</keyword>
<keyword evidence="3" id="KW-0812">Transmembrane</keyword>
<accession>B8GQT6</accession>
<dbReference type="STRING" id="396588.Tgr7_3242"/>
<gene>
    <name evidence="8" type="ordered locus">Tgr7_3242</name>
</gene>
<dbReference type="PANTHER" id="PTHR14939">
    <property type="entry name" value="F-BOX ONLY PROTEIN 22"/>
    <property type="match status" value="1"/>
</dbReference>
<proteinExistence type="predicted"/>
<evidence type="ECO:0008006" key="10">
    <source>
        <dbReference type="Google" id="ProtNLM"/>
    </source>
</evidence>
<dbReference type="SMART" id="SM00897">
    <property type="entry name" value="FIST"/>
    <property type="match status" value="1"/>
</dbReference>
<dbReference type="PANTHER" id="PTHR14939:SF5">
    <property type="entry name" value="F-BOX ONLY PROTEIN 22"/>
    <property type="match status" value="1"/>
</dbReference>
<dbReference type="Pfam" id="PF10442">
    <property type="entry name" value="FIST_C"/>
    <property type="match status" value="1"/>
</dbReference>
<sequence>MTPFSMAAAEGIEPVAVARELAARLTTPAEGEALGFLYVSDALARRLPELLATLREATGVTHWTGTVGIALCCTGREIYDRPAAVAMLGSFPAGSARVLPPMTENDDALTALLADWDTQDPARFALLHGDPTHGTTPAIIRHLGEHTQIFGVGGIASSQGDYLSVADEVVQGAVSGVLFAESVPVATAHTQGCTPIGPVHRITAASNNVLIQLDGRPALDVFEEDIGEVLARDLQRAGGFIVAGLPVPGSDTRDYLVRNLVAVDTGQRLVAIGEHVREGDEILFCRRDGNAALEDLKRMLADLKRRAPNGARGAVYVSCLGRGRHQFGDDSQELRIIAEELGDIPLVGFFANGEIFHNRLYGYTGVLTLFL</sequence>
<evidence type="ECO:0000313" key="9">
    <source>
        <dbReference type="Proteomes" id="UP000002383"/>
    </source>
</evidence>
<name>B8GQT6_THISH</name>
<dbReference type="InterPro" id="IPR013702">
    <property type="entry name" value="FIST_domain_N"/>
</dbReference>
<keyword evidence="5" id="KW-0472">Membrane</keyword>
<dbReference type="Proteomes" id="UP000002383">
    <property type="component" value="Chromosome"/>
</dbReference>
<evidence type="ECO:0000256" key="5">
    <source>
        <dbReference type="ARBA" id="ARBA00023136"/>
    </source>
</evidence>
<dbReference type="PIRSF" id="PIRSF018953">
    <property type="entry name" value="UCP018953"/>
    <property type="match status" value="1"/>
</dbReference>
<evidence type="ECO:0000256" key="4">
    <source>
        <dbReference type="ARBA" id="ARBA00022989"/>
    </source>
</evidence>
<dbReference type="eggNOG" id="COG4398">
    <property type="taxonomic scope" value="Bacteria"/>
</dbReference>
<reference evidence="8 9" key="1">
    <citation type="journal article" date="2011" name="Stand. Genomic Sci.">
        <title>Complete genome sequence of 'Thioalkalivibrio sulfidophilus' HL-EbGr7.</title>
        <authorList>
            <person name="Muyzer G."/>
            <person name="Sorokin D.Y."/>
            <person name="Mavromatis K."/>
            <person name="Lapidus A."/>
            <person name="Clum A."/>
            <person name="Ivanova N."/>
            <person name="Pati A."/>
            <person name="d'Haeseleer P."/>
            <person name="Woyke T."/>
            <person name="Kyrpides N.C."/>
        </authorList>
    </citation>
    <scope>NUCLEOTIDE SEQUENCE [LARGE SCALE GENOMIC DNA]</scope>
    <source>
        <strain evidence="8 9">HL-EbGR7</strain>
    </source>
</reference>
<evidence type="ECO:0000256" key="2">
    <source>
        <dbReference type="ARBA" id="ARBA00022475"/>
    </source>
</evidence>
<evidence type="ECO:0000256" key="3">
    <source>
        <dbReference type="ARBA" id="ARBA00022692"/>
    </source>
</evidence>
<dbReference type="RefSeq" id="WP_012639772.1">
    <property type="nucleotide sequence ID" value="NC_011901.1"/>
</dbReference>
<feature type="domain" description="FIST C-domain" evidence="7">
    <location>
        <begin position="218"/>
        <end position="358"/>
    </location>
</feature>
<dbReference type="Pfam" id="PF08495">
    <property type="entry name" value="FIST"/>
    <property type="match status" value="1"/>
</dbReference>
<evidence type="ECO:0000259" key="6">
    <source>
        <dbReference type="SMART" id="SM00897"/>
    </source>
</evidence>